<protein>
    <recommendedName>
        <fullName evidence="4">Lipoprotein</fullName>
    </recommendedName>
</protein>
<name>A0ABV2FPA9_9HYPH</name>
<evidence type="ECO:0000313" key="2">
    <source>
        <dbReference type="EMBL" id="MET3560410.1"/>
    </source>
</evidence>
<evidence type="ECO:0000313" key="3">
    <source>
        <dbReference type="Proteomes" id="UP001549112"/>
    </source>
</evidence>
<sequence length="142" mass="16052">MKKREVKILLISILGLCVVLTGCNLSAPTYGTGKVVSLQFFEDIANIGSLKTKNNNSQLVMKPRPELVEVKPSSHLVLPIPQQEMIQDNSFGKKTTRKQYPSNVHTDISSSPRNKSVLQLNEKQRQEYLRRQRAQVGSAKYR</sequence>
<proteinExistence type="predicted"/>
<organism evidence="2 3">
    <name type="scientific">Bartonella japonica</name>
    <dbReference type="NCBI Taxonomy" id="357761"/>
    <lineage>
        <taxon>Bacteria</taxon>
        <taxon>Pseudomonadati</taxon>
        <taxon>Pseudomonadota</taxon>
        <taxon>Alphaproteobacteria</taxon>
        <taxon>Hyphomicrobiales</taxon>
        <taxon>Bartonellaceae</taxon>
        <taxon>Bartonella</taxon>
    </lineage>
</organism>
<gene>
    <name evidence="2" type="ORF">ABID39_001107</name>
</gene>
<evidence type="ECO:0008006" key="4">
    <source>
        <dbReference type="Google" id="ProtNLM"/>
    </source>
</evidence>
<reference evidence="2 3" key="1">
    <citation type="submission" date="2024-06" db="EMBL/GenBank/DDBJ databases">
        <title>Genomic Encyclopedia of Type Strains, Phase IV (KMG-IV): sequencing the most valuable type-strain genomes for metagenomic binning, comparative biology and taxonomic classification.</title>
        <authorList>
            <person name="Goeker M."/>
        </authorList>
    </citation>
    <scope>NUCLEOTIDE SEQUENCE [LARGE SCALE GENOMIC DNA]</scope>
    <source>
        <strain evidence="2 3">DSM 23650</strain>
    </source>
</reference>
<comment type="caution">
    <text evidence="2">The sequence shown here is derived from an EMBL/GenBank/DDBJ whole genome shotgun (WGS) entry which is preliminary data.</text>
</comment>
<dbReference type="PROSITE" id="PS51257">
    <property type="entry name" value="PROKAR_LIPOPROTEIN"/>
    <property type="match status" value="1"/>
</dbReference>
<dbReference type="EMBL" id="JBEPLT010000010">
    <property type="protein sequence ID" value="MET3560410.1"/>
    <property type="molecule type" value="Genomic_DNA"/>
</dbReference>
<feature type="compositionally biased region" description="Polar residues" evidence="1">
    <location>
        <begin position="87"/>
        <end position="121"/>
    </location>
</feature>
<feature type="region of interest" description="Disordered" evidence="1">
    <location>
        <begin position="87"/>
        <end position="142"/>
    </location>
</feature>
<evidence type="ECO:0000256" key="1">
    <source>
        <dbReference type="SAM" id="MobiDB-lite"/>
    </source>
</evidence>
<accession>A0ABV2FPA9</accession>
<keyword evidence="3" id="KW-1185">Reference proteome</keyword>
<dbReference type="Proteomes" id="UP001549112">
    <property type="component" value="Unassembled WGS sequence"/>
</dbReference>